<dbReference type="InterPro" id="IPR010667">
    <property type="entry name" value="Phage_T4_Gp19"/>
</dbReference>
<evidence type="ECO:0000313" key="2">
    <source>
        <dbReference type="Proteomes" id="UP000070138"/>
    </source>
</evidence>
<evidence type="ECO:0000313" key="1">
    <source>
        <dbReference type="EMBL" id="KXN99015.1"/>
    </source>
</evidence>
<reference evidence="1 2" key="2">
    <citation type="journal article" date="2016" name="Int. J. Syst. Evol. Microbiol.">
        <title>Vitellibacter aquimaris sp. nov., a marine bacterium isolated from seawater.</title>
        <authorList>
            <person name="Thevarajoo S."/>
            <person name="Selvaratnam C."/>
            <person name="Goh K.M."/>
            <person name="Hong K.W."/>
            <person name="Chan X.Y."/>
            <person name="Chan K.G."/>
            <person name="Chong C.S."/>
        </authorList>
    </citation>
    <scope>NUCLEOTIDE SEQUENCE [LARGE SCALE GENOMIC DNA]</scope>
    <source>
        <strain evidence="1 2">D-24</strain>
    </source>
</reference>
<dbReference type="PATRIC" id="fig|1548749.3.peg.1690"/>
<accession>A0A137RHP7</accession>
<dbReference type="Pfam" id="PF06841">
    <property type="entry name" value="Phage_T4_gp19"/>
    <property type="match status" value="1"/>
</dbReference>
<reference evidence="2" key="1">
    <citation type="submission" date="2014-10" db="EMBL/GenBank/DDBJ databases">
        <title>Genome sequencing of Vitellibacter sp. D-24.</title>
        <authorList>
            <person name="Thevarajoo S."/>
            <person name="Selvaratnam C."/>
            <person name="Goh K.M."/>
            <person name="Chong C.S."/>
        </authorList>
    </citation>
    <scope>NUCLEOTIDE SEQUENCE [LARGE SCALE GENOMIC DNA]</scope>
    <source>
        <strain evidence="2">D-24</strain>
    </source>
</reference>
<dbReference type="NCBIfam" id="TIGR02241">
    <property type="entry name" value="conserved hypothetical phage tail region protein"/>
    <property type="match status" value="1"/>
</dbReference>
<keyword evidence="2" id="KW-1185">Reference proteome</keyword>
<dbReference type="PANTHER" id="PTHR38009:SF1">
    <property type="entry name" value="CONSERVED HYPOTHETICAL PHAGE TAIL PROTEIN"/>
    <property type="match status" value="1"/>
</dbReference>
<proteinExistence type="predicted"/>
<gene>
    <name evidence="1" type="ORF">LS48_08010</name>
</gene>
<sequence length="151" mass="16947">MAGEAQGSNWPLPKLYFTVHLGSQDNEASFQEVSGLDIEPQVIEYRHNDSVKFSTIDMPGITKKGNVTLKKGLFINDINFRKWYDAIKMNTIKKETVIIQLLDEAGSLVMTWTLDNAWSTKVTATDMKSDANEVAVETLELRHEGLTIKNG</sequence>
<protein>
    <submittedName>
        <fullName evidence="1">Phage tail protein</fullName>
    </submittedName>
</protein>
<name>A0A137RHP7_9FLAO</name>
<dbReference type="PANTHER" id="PTHR38009">
    <property type="entry name" value="CONSERVED HYPOTHETICAL PHAGE TAIL PROTEIN"/>
    <property type="match status" value="1"/>
</dbReference>
<dbReference type="Proteomes" id="UP000070138">
    <property type="component" value="Unassembled WGS sequence"/>
</dbReference>
<dbReference type="RefSeq" id="WP_062621782.1">
    <property type="nucleotide sequence ID" value="NZ_JRWG01000004.1"/>
</dbReference>
<dbReference type="OrthoDB" id="73314at2"/>
<organism evidence="1 2">
    <name type="scientific">Aequorivita aquimaris</name>
    <dbReference type="NCBI Taxonomy" id="1548749"/>
    <lineage>
        <taxon>Bacteria</taxon>
        <taxon>Pseudomonadati</taxon>
        <taxon>Bacteroidota</taxon>
        <taxon>Flavobacteriia</taxon>
        <taxon>Flavobacteriales</taxon>
        <taxon>Flavobacteriaceae</taxon>
        <taxon>Aequorivita</taxon>
    </lineage>
</organism>
<dbReference type="EMBL" id="JRWG01000004">
    <property type="protein sequence ID" value="KXN99015.1"/>
    <property type="molecule type" value="Genomic_DNA"/>
</dbReference>
<dbReference type="GO" id="GO:0005198">
    <property type="term" value="F:structural molecule activity"/>
    <property type="evidence" value="ECO:0007669"/>
    <property type="project" value="InterPro"/>
</dbReference>
<dbReference type="AlphaFoldDB" id="A0A137RHP7"/>
<dbReference type="InterPro" id="IPR011747">
    <property type="entry name" value="CHP02241"/>
</dbReference>
<dbReference type="STRING" id="1548749.LS48_08010"/>
<comment type="caution">
    <text evidence="1">The sequence shown here is derived from an EMBL/GenBank/DDBJ whole genome shotgun (WGS) entry which is preliminary data.</text>
</comment>